<reference evidence="2" key="2">
    <citation type="submission" date="2013-10" db="EMBL/GenBank/DDBJ databases">
        <authorList>
            <person name="Aslett M."/>
        </authorList>
    </citation>
    <scope>NUCLEOTIDE SEQUENCE [LARGE SCALE GENOMIC DNA]</scope>
    <source>
        <strain evidence="2">Houghton</strain>
    </source>
</reference>
<accession>U6G0T8</accession>
<dbReference type="VEuPathDB" id="ToxoDB:EPH_0028220"/>
<feature type="compositionally biased region" description="Polar residues" evidence="1">
    <location>
        <begin position="197"/>
        <end position="214"/>
    </location>
</feature>
<dbReference type="AlphaFoldDB" id="U6G0T8"/>
<evidence type="ECO:0000313" key="2">
    <source>
        <dbReference type="EMBL" id="CDI73745.1"/>
    </source>
</evidence>
<dbReference type="OrthoDB" id="347448at2759"/>
<dbReference type="Pfam" id="PF11054">
    <property type="entry name" value="Surface_antigen"/>
    <property type="match status" value="1"/>
</dbReference>
<keyword evidence="3" id="KW-1185">Reference proteome</keyword>
<sequence>MAALSVVANEAQKETAQGNTASPVNCLSAFNEARVRAQLDPFTTENVDAQKLPIEDQEYVNAVCKALEKDGVAKNSFVSHKNEGTYSFAEQTGETADCSAAISHWAKALEYFDEIPPVYISDHAGSYANVRNRSFVALFTPIEGAAIDCAYFICPTTSTTTTTPVPTTTKESPTTTITQHTTTQTTSVTQTPNQPTGTQKPPTQVSDPSKPNGDSPSTNSEESTPSNQETEHPKADEAEEGSKTDPKEGIVQRRLESVTPDIRALVCLASPRVLVPGRRPFS</sequence>
<dbReference type="EMBL" id="HG688816">
    <property type="protein sequence ID" value="CDI73745.1"/>
    <property type="molecule type" value="Genomic_DNA"/>
</dbReference>
<reference evidence="2" key="1">
    <citation type="submission" date="2013-10" db="EMBL/GenBank/DDBJ databases">
        <title>Genomic analysis of the causative agents of coccidiosis in chickens.</title>
        <authorList>
            <person name="Reid A.J."/>
            <person name="Blake D."/>
            <person name="Billington K."/>
            <person name="Browne H."/>
            <person name="Dunn M."/>
            <person name="Hung S."/>
            <person name="Kawahara F."/>
            <person name="Miranda-Saavedra D."/>
            <person name="Mourier T."/>
            <person name="Nagra H."/>
            <person name="Otto T.D."/>
            <person name="Rawlings N."/>
            <person name="Sanchez A."/>
            <person name="Sanders M."/>
            <person name="Subramaniam C."/>
            <person name="Tay Y."/>
            <person name="Dear P."/>
            <person name="Doerig C."/>
            <person name="Gruber A."/>
            <person name="Parkinson J."/>
            <person name="Shirley M."/>
            <person name="Wan K.L."/>
            <person name="Berriman M."/>
            <person name="Tomley F."/>
            <person name="Pain A."/>
        </authorList>
    </citation>
    <scope>NUCLEOTIDE SEQUENCE [LARGE SCALE GENOMIC DNA]</scope>
    <source>
        <strain evidence="2">Houghton</strain>
    </source>
</reference>
<evidence type="ECO:0000313" key="3">
    <source>
        <dbReference type="Proteomes" id="UP000018201"/>
    </source>
</evidence>
<evidence type="ECO:0000256" key="1">
    <source>
        <dbReference type="SAM" id="MobiDB-lite"/>
    </source>
</evidence>
<name>U6G0T8_9EIME</name>
<feature type="compositionally biased region" description="Basic and acidic residues" evidence="1">
    <location>
        <begin position="229"/>
        <end position="256"/>
    </location>
</feature>
<gene>
    <name evidence="2" type="ORF">EPH_0028220</name>
</gene>
<proteinExistence type="predicted"/>
<dbReference type="InterPro" id="IPR021288">
    <property type="entry name" value="Surface_antigen"/>
</dbReference>
<feature type="compositionally biased region" description="Low complexity" evidence="1">
    <location>
        <begin position="160"/>
        <end position="196"/>
    </location>
</feature>
<feature type="region of interest" description="Disordered" evidence="1">
    <location>
        <begin position="160"/>
        <end position="259"/>
    </location>
</feature>
<dbReference type="Proteomes" id="UP000018201">
    <property type="component" value="Unassembled WGS sequence"/>
</dbReference>
<feature type="compositionally biased region" description="Low complexity" evidence="1">
    <location>
        <begin position="215"/>
        <end position="227"/>
    </location>
</feature>
<organism evidence="2 3">
    <name type="scientific">Eimeria praecox</name>
    <dbReference type="NCBI Taxonomy" id="51316"/>
    <lineage>
        <taxon>Eukaryota</taxon>
        <taxon>Sar</taxon>
        <taxon>Alveolata</taxon>
        <taxon>Apicomplexa</taxon>
        <taxon>Conoidasida</taxon>
        <taxon>Coccidia</taxon>
        <taxon>Eucoccidiorida</taxon>
        <taxon>Eimeriorina</taxon>
        <taxon>Eimeriidae</taxon>
        <taxon>Eimeria</taxon>
    </lineage>
</organism>
<protein>
    <submittedName>
        <fullName evidence="2">SAG family member</fullName>
    </submittedName>
</protein>